<comment type="function">
    <text evidence="8 10">Plays an essential role in the initiation and regulation of chromosomal replication. ATP-DnaA binds to the origin of replication (oriC) to initiate formation of the DNA replication initiation complex once per cell cycle. Binds the DnaA box (a 9 base pair repeat at the origin) and separates the double-stranded (ds)DNA. Forms a right-handed helical filament on oriC DNA; dsDNA binds to the exterior of the filament while single-stranded (ss)DNA is stabiized in the filament's interior. The ATP-DnaA-oriC complex binds and stabilizes one strand of the AT-rich DNA unwinding element (DUE), permitting loading of DNA polymerase. After initiation quickly degrades to an ADP-DnaA complex that is not apt for DNA replication. Binds acidic phospholipids.</text>
</comment>
<keyword evidence="4 8" id="KW-0547">Nucleotide-binding</keyword>
<evidence type="ECO:0000256" key="2">
    <source>
        <dbReference type="ARBA" id="ARBA00022490"/>
    </source>
</evidence>
<feature type="binding site" evidence="8">
    <location>
        <position position="164"/>
    </location>
    <ligand>
        <name>ATP</name>
        <dbReference type="ChEBI" id="CHEBI:30616"/>
    </ligand>
</feature>
<feature type="domain" description="Chromosomal replication initiator DnaA C-terminal" evidence="13">
    <location>
        <begin position="360"/>
        <end position="429"/>
    </location>
</feature>
<evidence type="ECO:0000256" key="9">
    <source>
        <dbReference type="NCBIfam" id="TIGR00362"/>
    </source>
</evidence>
<evidence type="ECO:0000256" key="3">
    <source>
        <dbReference type="ARBA" id="ARBA00022705"/>
    </source>
</evidence>
<gene>
    <name evidence="8" type="primary">dnaA</name>
    <name evidence="14" type="ORF">SAMN04487864_10415</name>
</gene>
<dbReference type="InterPro" id="IPR010921">
    <property type="entry name" value="Trp_repressor/repl_initiator"/>
</dbReference>
<dbReference type="InterPro" id="IPR003593">
    <property type="entry name" value="AAA+_ATPase"/>
</dbReference>
<dbReference type="OrthoDB" id="9807019at2"/>
<dbReference type="RefSeq" id="WP_093729721.1">
    <property type="nucleotide sequence ID" value="NZ_FMYW01000004.1"/>
</dbReference>
<evidence type="ECO:0000256" key="8">
    <source>
        <dbReference type="HAMAP-Rule" id="MF_00377"/>
    </source>
</evidence>
<dbReference type="InterPro" id="IPR013317">
    <property type="entry name" value="DnaA_dom"/>
</dbReference>
<dbReference type="GO" id="GO:0005524">
    <property type="term" value="F:ATP binding"/>
    <property type="evidence" value="ECO:0007669"/>
    <property type="project" value="UniProtKB-UniRule"/>
</dbReference>
<keyword evidence="5 8" id="KW-0067">ATP-binding</keyword>
<feature type="region of interest" description="Domain IV, binds dsDNA" evidence="8">
    <location>
        <begin position="333"/>
        <end position="453"/>
    </location>
</feature>
<dbReference type="CDD" id="cd06571">
    <property type="entry name" value="Bac_DnaA_C"/>
    <property type="match status" value="1"/>
</dbReference>
<keyword evidence="6 8" id="KW-0446">Lipid-binding</keyword>
<comment type="domain">
    <text evidence="8">Domain I is involved in oligomerization and binding regulators, domain II is flexibile and of varying length in different bacteria, domain III forms the AAA+ region, while domain IV binds dsDNA.</text>
</comment>
<dbReference type="FunFam" id="1.10.1750.10:FF:000002">
    <property type="entry name" value="Chromosomal replication initiator protein DnaA"/>
    <property type="match status" value="1"/>
</dbReference>
<dbReference type="SUPFAM" id="SSF48295">
    <property type="entry name" value="TrpR-like"/>
    <property type="match status" value="1"/>
</dbReference>
<dbReference type="GO" id="GO:0005886">
    <property type="term" value="C:plasma membrane"/>
    <property type="evidence" value="ECO:0007669"/>
    <property type="project" value="TreeGrafter"/>
</dbReference>
<dbReference type="GO" id="GO:0003688">
    <property type="term" value="F:DNA replication origin binding"/>
    <property type="evidence" value="ECO:0007669"/>
    <property type="project" value="UniProtKB-UniRule"/>
</dbReference>
<dbReference type="GO" id="GO:0008289">
    <property type="term" value="F:lipid binding"/>
    <property type="evidence" value="ECO:0007669"/>
    <property type="project" value="UniProtKB-KW"/>
</dbReference>
<dbReference type="SMART" id="SM00760">
    <property type="entry name" value="Bac_DnaA_C"/>
    <property type="match status" value="1"/>
</dbReference>
<dbReference type="HAMAP" id="MF_00377">
    <property type="entry name" value="DnaA_bact"/>
    <property type="match status" value="1"/>
</dbReference>
<keyword evidence="15" id="KW-1185">Reference proteome</keyword>
<dbReference type="InterPro" id="IPR020591">
    <property type="entry name" value="Chromosome_initiator_DnaA-like"/>
</dbReference>
<accession>A0A1G6K1M5</accession>
<evidence type="ECO:0000313" key="14">
    <source>
        <dbReference type="EMBL" id="SDC24910.1"/>
    </source>
</evidence>
<feature type="binding site" evidence="8">
    <location>
        <position position="163"/>
    </location>
    <ligand>
        <name>ATP</name>
        <dbReference type="ChEBI" id="CHEBI:30616"/>
    </ligand>
</feature>
<evidence type="ECO:0000256" key="11">
    <source>
        <dbReference type="RuleBase" id="RU004227"/>
    </source>
</evidence>
<comment type="subunit">
    <text evidence="8">Oligomerizes as a right-handed, spiral filament on DNA at oriC.</text>
</comment>
<dbReference type="PANTHER" id="PTHR30050:SF2">
    <property type="entry name" value="CHROMOSOMAL REPLICATION INITIATOR PROTEIN DNAA"/>
    <property type="match status" value="1"/>
</dbReference>
<dbReference type="SMART" id="SM00382">
    <property type="entry name" value="AAA"/>
    <property type="match status" value="1"/>
</dbReference>
<dbReference type="InterPro" id="IPR038454">
    <property type="entry name" value="DnaA_N_sf"/>
</dbReference>
<dbReference type="EMBL" id="FMYW01000004">
    <property type="protein sequence ID" value="SDC24910.1"/>
    <property type="molecule type" value="Genomic_DNA"/>
</dbReference>
<comment type="similarity">
    <text evidence="1 8 11">Belongs to the DnaA family.</text>
</comment>
<evidence type="ECO:0000313" key="15">
    <source>
        <dbReference type="Proteomes" id="UP000198943"/>
    </source>
</evidence>
<dbReference type="InterPro" id="IPR013159">
    <property type="entry name" value="DnaA_C"/>
</dbReference>
<dbReference type="AlphaFoldDB" id="A0A1G6K1M5"/>
<dbReference type="Pfam" id="PF11638">
    <property type="entry name" value="DnaA_N"/>
    <property type="match status" value="1"/>
</dbReference>
<evidence type="ECO:0000259" key="13">
    <source>
        <dbReference type="SMART" id="SM00760"/>
    </source>
</evidence>
<dbReference type="FunFam" id="3.40.50.300:FF:000668">
    <property type="entry name" value="Chromosomal replication initiator protein DnaA"/>
    <property type="match status" value="1"/>
</dbReference>
<proteinExistence type="inferred from homology"/>
<dbReference type="GO" id="GO:0006270">
    <property type="term" value="P:DNA replication initiation"/>
    <property type="evidence" value="ECO:0007669"/>
    <property type="project" value="UniProtKB-UniRule"/>
</dbReference>
<name>A0A1G6K1M5_9FIRM</name>
<dbReference type="InterPro" id="IPR018312">
    <property type="entry name" value="Chromosome_initiator_DnaA_CS"/>
</dbReference>
<evidence type="ECO:0000259" key="12">
    <source>
        <dbReference type="SMART" id="SM00382"/>
    </source>
</evidence>
<dbReference type="PROSITE" id="PS01008">
    <property type="entry name" value="DNAA"/>
    <property type="match status" value="1"/>
</dbReference>
<dbReference type="Proteomes" id="UP000198943">
    <property type="component" value="Unassembled WGS sequence"/>
</dbReference>
<keyword evidence="2 8" id="KW-0963">Cytoplasm</keyword>
<dbReference type="Pfam" id="PF08299">
    <property type="entry name" value="Bac_DnaA_C"/>
    <property type="match status" value="1"/>
</dbReference>
<dbReference type="InterPro" id="IPR024633">
    <property type="entry name" value="DnaA_N_dom"/>
</dbReference>
<dbReference type="Pfam" id="PF00308">
    <property type="entry name" value="Bac_DnaA"/>
    <property type="match status" value="1"/>
</dbReference>
<sequence length="453" mass="51996">METFELPQIWERLTDKLSHATSESNMDMYIRQITPLRLENDIIYCSVPSTTLCSAIQQNFLPLISAALKEITNNNNIQVELNIKNQNSLDVPKETYKAKSLFSEDEKSKDTSFESNINKKQRFETFVVGNSNRFATAAAQAVAKDPGNVYNPLFIYGNSGLGKTHLMHAIGNAILEVNPGAKVKYVTSETFTNEIINAIQNHTVKDFQEKYRTIDCLIIDDIQFLENKERTQEEFFHTFNALKEANKQIVISSDRHPQSMDKLEERLRSRFVNGLTVDIQPPDLETRIAILRKKAELENIEMPNEVIQTVAISIDNNIRMIEGAFNRIVAYADLMHMPIDMKVTAKILEDFGSHTRQNITIENITNHICNFFNLQKEDLIGKKRPKNIAMPRQIAMYLCRTLTDSSLPKIGQYFGGRDHTTVIHACEKIDKLRKEDKSFDNQIQQFEEKIRSL</sequence>
<evidence type="ECO:0000256" key="4">
    <source>
        <dbReference type="ARBA" id="ARBA00022741"/>
    </source>
</evidence>
<dbReference type="Gene3D" id="1.10.8.60">
    <property type="match status" value="1"/>
</dbReference>
<dbReference type="PRINTS" id="PR00051">
    <property type="entry name" value="DNAA"/>
</dbReference>
<dbReference type="GO" id="GO:0005737">
    <property type="term" value="C:cytoplasm"/>
    <property type="evidence" value="ECO:0007669"/>
    <property type="project" value="UniProtKB-SubCell"/>
</dbReference>
<evidence type="ECO:0000256" key="10">
    <source>
        <dbReference type="RuleBase" id="RU000577"/>
    </source>
</evidence>
<evidence type="ECO:0000256" key="7">
    <source>
        <dbReference type="ARBA" id="ARBA00023125"/>
    </source>
</evidence>
<keyword evidence="7 8" id="KW-0238">DNA-binding</keyword>
<feature type="region of interest" description="Domain I, interacts with DnaA modulators" evidence="8">
    <location>
        <begin position="1"/>
        <end position="94"/>
    </location>
</feature>
<dbReference type="InterPro" id="IPR027417">
    <property type="entry name" value="P-loop_NTPase"/>
</dbReference>
<dbReference type="CDD" id="cd00009">
    <property type="entry name" value="AAA"/>
    <property type="match status" value="1"/>
</dbReference>
<evidence type="ECO:0000256" key="6">
    <source>
        <dbReference type="ARBA" id="ARBA00023121"/>
    </source>
</evidence>
<dbReference type="NCBIfam" id="TIGR00362">
    <property type="entry name" value="DnaA"/>
    <property type="match status" value="1"/>
</dbReference>
<dbReference type="PANTHER" id="PTHR30050">
    <property type="entry name" value="CHROMOSOMAL REPLICATION INITIATOR PROTEIN DNAA"/>
    <property type="match status" value="1"/>
</dbReference>
<dbReference type="InterPro" id="IPR001957">
    <property type="entry name" value="Chromosome_initiator_DnaA"/>
</dbReference>
<dbReference type="Gene3D" id="3.40.50.300">
    <property type="entry name" value="P-loop containing nucleotide triphosphate hydrolases"/>
    <property type="match status" value="1"/>
</dbReference>
<keyword evidence="3 8" id="KW-0235">DNA replication</keyword>
<protein>
    <recommendedName>
        <fullName evidence="8 9">Chromosomal replication initiator protein DnaA</fullName>
    </recommendedName>
</protein>
<reference evidence="15" key="1">
    <citation type="submission" date="2016-10" db="EMBL/GenBank/DDBJ databases">
        <authorList>
            <person name="Varghese N."/>
            <person name="Submissions S."/>
        </authorList>
    </citation>
    <scope>NUCLEOTIDE SEQUENCE [LARGE SCALE GENOMIC DNA]</scope>
    <source>
        <strain evidence="15">DSM 11005</strain>
    </source>
</reference>
<comment type="subcellular location">
    <subcellularLocation>
        <location evidence="8">Cytoplasm</location>
    </subcellularLocation>
</comment>
<dbReference type="GO" id="GO:0006275">
    <property type="term" value="P:regulation of DNA replication"/>
    <property type="evidence" value="ECO:0007669"/>
    <property type="project" value="UniProtKB-UniRule"/>
</dbReference>
<feature type="binding site" evidence="8">
    <location>
        <position position="162"/>
    </location>
    <ligand>
        <name>ATP</name>
        <dbReference type="ChEBI" id="CHEBI:30616"/>
    </ligand>
</feature>
<evidence type="ECO:0000256" key="1">
    <source>
        <dbReference type="ARBA" id="ARBA00006583"/>
    </source>
</evidence>
<feature type="binding site" evidence="8">
    <location>
        <position position="160"/>
    </location>
    <ligand>
        <name>ATP</name>
        <dbReference type="ChEBI" id="CHEBI:30616"/>
    </ligand>
</feature>
<evidence type="ECO:0000256" key="5">
    <source>
        <dbReference type="ARBA" id="ARBA00022840"/>
    </source>
</evidence>
<dbReference type="SUPFAM" id="SSF52540">
    <property type="entry name" value="P-loop containing nucleoside triphosphate hydrolases"/>
    <property type="match status" value="1"/>
</dbReference>
<dbReference type="Gene3D" id="3.30.300.180">
    <property type="match status" value="1"/>
</dbReference>
<dbReference type="Gene3D" id="1.10.1750.10">
    <property type="match status" value="1"/>
</dbReference>
<feature type="domain" description="AAA+ ATPase" evidence="12">
    <location>
        <begin position="149"/>
        <end position="301"/>
    </location>
</feature>
<comment type="caution">
    <text evidence="8">Lacks conserved residue(s) required for the propagation of feature annotation.</text>
</comment>
<organism evidence="14 15">
    <name type="scientific">Succiniclasticum ruminis</name>
    <dbReference type="NCBI Taxonomy" id="40841"/>
    <lineage>
        <taxon>Bacteria</taxon>
        <taxon>Bacillati</taxon>
        <taxon>Bacillota</taxon>
        <taxon>Negativicutes</taxon>
        <taxon>Acidaminococcales</taxon>
        <taxon>Acidaminococcaceae</taxon>
        <taxon>Succiniclasticum</taxon>
    </lineage>
</organism>
<feature type="region of interest" description="Domain III, AAA+ region" evidence="8">
    <location>
        <begin position="116"/>
        <end position="332"/>
    </location>
</feature>